<dbReference type="PATRIC" id="fig|13035.3.peg.2934"/>
<reference evidence="2" key="1">
    <citation type="submission" date="2012-04" db="EMBL/GenBank/DDBJ databases">
        <title>Finished genome of Dactylococcopsis salina PCC 8305.</title>
        <authorList>
            <consortium name="US DOE Joint Genome Institute"/>
            <person name="Gugger M."/>
            <person name="Coursin T."/>
            <person name="Rippka R."/>
            <person name="Tandeau De Marsac N."/>
            <person name="Huntemann M."/>
            <person name="Wei C.-L."/>
            <person name="Han J."/>
            <person name="Detter J.C."/>
            <person name="Han C."/>
            <person name="Tapia R."/>
            <person name="Daligault H."/>
            <person name="Chen A."/>
            <person name="Krypides N."/>
            <person name="Mavromatis K."/>
            <person name="Markowitz V."/>
            <person name="Szeto E."/>
            <person name="Ivanova N."/>
            <person name="Ovchinnikova G."/>
            <person name="Pagani I."/>
            <person name="Pati A."/>
            <person name="Goodwin L."/>
            <person name="Peters L."/>
            <person name="Pitluck S."/>
            <person name="Woyke T."/>
            <person name="Kerfeld C."/>
        </authorList>
    </citation>
    <scope>NUCLEOTIDE SEQUENCE [LARGE SCALE GENOMIC DNA]</scope>
    <source>
        <strain evidence="2">PCC 8305</strain>
    </source>
</reference>
<proteinExistence type="predicted"/>
<accession>K9YXV8</accession>
<dbReference type="Proteomes" id="UP000010482">
    <property type="component" value="Chromosome"/>
</dbReference>
<dbReference type="EMBL" id="CP003944">
    <property type="protein sequence ID" value="AFZ51160.1"/>
    <property type="molecule type" value="Genomic_DNA"/>
</dbReference>
<dbReference type="HOGENOM" id="CLU_126046_0_0_3"/>
<feature type="compositionally biased region" description="Low complexity" evidence="1">
    <location>
        <begin position="80"/>
        <end position="103"/>
    </location>
</feature>
<feature type="region of interest" description="Disordered" evidence="1">
    <location>
        <begin position="1"/>
        <end position="137"/>
    </location>
</feature>
<evidence type="ECO:0000313" key="3">
    <source>
        <dbReference type="Proteomes" id="UP000010482"/>
    </source>
</evidence>
<dbReference type="RefSeq" id="WP_015230150.1">
    <property type="nucleotide sequence ID" value="NC_019780.1"/>
</dbReference>
<evidence type="ECO:0000256" key="1">
    <source>
        <dbReference type="SAM" id="MobiDB-lite"/>
    </source>
</evidence>
<dbReference type="STRING" id="13035.Dacsa_2572"/>
<feature type="compositionally biased region" description="Basic and acidic residues" evidence="1">
    <location>
        <begin position="33"/>
        <end position="43"/>
    </location>
</feature>
<evidence type="ECO:0000313" key="2">
    <source>
        <dbReference type="EMBL" id="AFZ51160.1"/>
    </source>
</evidence>
<feature type="compositionally biased region" description="Basic and acidic residues" evidence="1">
    <location>
        <begin position="108"/>
        <end position="121"/>
    </location>
</feature>
<dbReference type="KEGG" id="dsl:Dacsa_2572"/>
<sequence>MVGFIKNIFGSKNDNNGERQPRQKQQAFYLDPDEAKTYGDIDYMRQPTKTRKSFPKTVDNPEGGELIEEVSALEKKSLSKKQSNQKSNQSSSTSVTPSESTQEGKIYSAKDDPEIQKRRQSDSSMDMFRNMAKDIKK</sequence>
<dbReference type="AlphaFoldDB" id="K9YXV8"/>
<keyword evidence="3" id="KW-1185">Reference proteome</keyword>
<dbReference type="OrthoDB" id="427053at2"/>
<dbReference type="eggNOG" id="ENOG5032YQE">
    <property type="taxonomic scope" value="Bacteria"/>
</dbReference>
<gene>
    <name evidence="2" type="ORF">Dacsa_2572</name>
</gene>
<protein>
    <submittedName>
        <fullName evidence="2">Uncharacterized protein</fullName>
    </submittedName>
</protein>
<name>K9YXV8_DACS8</name>
<organism evidence="2 3">
    <name type="scientific">Dactylococcopsis salina (strain PCC 8305)</name>
    <name type="common">Myxobactron salinum</name>
    <dbReference type="NCBI Taxonomy" id="13035"/>
    <lineage>
        <taxon>Bacteria</taxon>
        <taxon>Bacillati</taxon>
        <taxon>Cyanobacteriota</taxon>
        <taxon>Cyanophyceae</taxon>
        <taxon>Nodosilineales</taxon>
        <taxon>Cymatolegaceae</taxon>
        <taxon>Dactylococcopsis</taxon>
    </lineage>
</organism>